<reference evidence="9 10" key="1">
    <citation type="submission" date="2018-12" db="EMBL/GenBank/DDBJ databases">
        <title>Lysinibacillus antri sp. nov., isolated from a cave soil.</title>
        <authorList>
            <person name="Narsing Rao M.P."/>
            <person name="Zhang H."/>
            <person name="Dong Z.-Y."/>
            <person name="Niu X.-K."/>
            <person name="Zhang K."/>
            <person name="Fang B.-Z."/>
            <person name="Kang Y.-Q."/>
            <person name="Xiao M."/>
            <person name="Li W.-J."/>
        </authorList>
    </citation>
    <scope>NUCLEOTIDE SEQUENCE [LARGE SCALE GENOMIC DNA]</scope>
    <source>
        <strain evidence="9 10">SYSU K30002</strain>
    </source>
</reference>
<feature type="transmembrane region" description="Helical" evidence="7">
    <location>
        <begin position="297"/>
        <end position="318"/>
    </location>
</feature>
<dbReference type="PROSITE" id="PS50850">
    <property type="entry name" value="MFS"/>
    <property type="match status" value="1"/>
</dbReference>
<dbReference type="Gene3D" id="1.20.1250.20">
    <property type="entry name" value="MFS general substrate transporter like domains"/>
    <property type="match status" value="1"/>
</dbReference>
<evidence type="ECO:0000256" key="6">
    <source>
        <dbReference type="ARBA" id="ARBA00023136"/>
    </source>
</evidence>
<dbReference type="InterPro" id="IPR020846">
    <property type="entry name" value="MFS_dom"/>
</dbReference>
<sequence length="411" mass="44161">MSKVINRNFLKFLIVIIAFQDVAAGVAGSIMADIIAAYPDYNPTVVMLVATFPGLIQIVPALFYGKLSSIFRKRTLLFTGLILFMIGGIMPFFIDSLPLIIAFRGLLGLGVGITMPLSVDIISDFFDGRERDFLIGFGTSTIACIGAIFFQLGGGILADMYGWQYGFLTYLFPIWILALTFLFLPEPEKRQKLQETNVQKVKPPKVIFGVSLGQVFFSALIFGYVTNISVVIASENLGTATQAGMAISVFTFGTLLAGFVFGRVKHMIPVSYIPVAVFLTGLGMAICYFSHSLTMIFIGSMIGGAGMGIGLPGVFARVAEATPKNSTTSYVGLVVAAQGIGGIMGPFAFGAIINMFNQDIGRFPLLVSTIGLFALGVVWLIAVKVAKPTDTPDIKIDNLNNEEEVSPALTK</sequence>
<accession>A0A3S0QQZ3</accession>
<dbReference type="GO" id="GO:0022857">
    <property type="term" value="F:transmembrane transporter activity"/>
    <property type="evidence" value="ECO:0007669"/>
    <property type="project" value="InterPro"/>
</dbReference>
<dbReference type="SUPFAM" id="SSF103473">
    <property type="entry name" value="MFS general substrate transporter"/>
    <property type="match status" value="1"/>
</dbReference>
<feature type="transmembrane region" description="Helical" evidence="7">
    <location>
        <begin position="44"/>
        <end position="64"/>
    </location>
</feature>
<feature type="transmembrane region" description="Helical" evidence="7">
    <location>
        <begin position="330"/>
        <end position="353"/>
    </location>
</feature>
<dbReference type="InterPro" id="IPR036259">
    <property type="entry name" value="MFS_trans_sf"/>
</dbReference>
<keyword evidence="10" id="KW-1185">Reference proteome</keyword>
<keyword evidence="3" id="KW-1003">Cell membrane</keyword>
<name>A0A3S0QQZ3_9BACI</name>
<feature type="transmembrane region" description="Helical" evidence="7">
    <location>
        <begin position="163"/>
        <end position="185"/>
    </location>
</feature>
<feature type="domain" description="Major facilitator superfamily (MFS) profile" evidence="8">
    <location>
        <begin position="1"/>
        <end position="386"/>
    </location>
</feature>
<feature type="transmembrane region" description="Helical" evidence="7">
    <location>
        <begin position="76"/>
        <end position="94"/>
    </location>
</feature>
<evidence type="ECO:0000256" key="3">
    <source>
        <dbReference type="ARBA" id="ARBA00022475"/>
    </source>
</evidence>
<evidence type="ECO:0000256" key="4">
    <source>
        <dbReference type="ARBA" id="ARBA00022692"/>
    </source>
</evidence>
<dbReference type="GO" id="GO:0005886">
    <property type="term" value="C:plasma membrane"/>
    <property type="evidence" value="ECO:0007669"/>
    <property type="project" value="UniProtKB-SubCell"/>
</dbReference>
<comment type="subcellular location">
    <subcellularLocation>
        <location evidence="1">Cell membrane</location>
        <topology evidence="1">Multi-pass membrane protein</topology>
    </subcellularLocation>
</comment>
<keyword evidence="6 7" id="KW-0472">Membrane</keyword>
<feature type="transmembrane region" description="Helical" evidence="7">
    <location>
        <begin position="271"/>
        <end position="291"/>
    </location>
</feature>
<evidence type="ECO:0000256" key="5">
    <source>
        <dbReference type="ARBA" id="ARBA00022989"/>
    </source>
</evidence>
<feature type="transmembrane region" description="Helical" evidence="7">
    <location>
        <begin position="365"/>
        <end position="386"/>
    </location>
</feature>
<dbReference type="EMBL" id="RYYR01000005">
    <property type="protein sequence ID" value="RUL55053.1"/>
    <property type="molecule type" value="Genomic_DNA"/>
</dbReference>
<evidence type="ECO:0000313" key="9">
    <source>
        <dbReference type="EMBL" id="RUL55053.1"/>
    </source>
</evidence>
<gene>
    <name evidence="9" type="ORF">EK386_04820</name>
</gene>
<comment type="caution">
    <text evidence="9">The sequence shown here is derived from an EMBL/GenBank/DDBJ whole genome shotgun (WGS) entry which is preliminary data.</text>
</comment>
<dbReference type="InterPro" id="IPR011701">
    <property type="entry name" value="MFS"/>
</dbReference>
<dbReference type="PANTHER" id="PTHR43124">
    <property type="entry name" value="PURINE EFFLUX PUMP PBUE"/>
    <property type="match status" value="1"/>
</dbReference>
<dbReference type="AlphaFoldDB" id="A0A3S0QQZ3"/>
<feature type="transmembrane region" description="Helical" evidence="7">
    <location>
        <begin position="245"/>
        <end position="264"/>
    </location>
</feature>
<evidence type="ECO:0000256" key="1">
    <source>
        <dbReference type="ARBA" id="ARBA00004651"/>
    </source>
</evidence>
<keyword evidence="5 7" id="KW-1133">Transmembrane helix</keyword>
<evidence type="ECO:0000256" key="2">
    <source>
        <dbReference type="ARBA" id="ARBA00022448"/>
    </source>
</evidence>
<protein>
    <submittedName>
        <fullName evidence="9">MFS transporter</fullName>
    </submittedName>
</protein>
<organism evidence="9 10">
    <name type="scientific">Lysinibacillus antri</name>
    <dbReference type="NCBI Taxonomy" id="2498145"/>
    <lineage>
        <taxon>Bacteria</taxon>
        <taxon>Bacillati</taxon>
        <taxon>Bacillota</taxon>
        <taxon>Bacilli</taxon>
        <taxon>Bacillales</taxon>
        <taxon>Bacillaceae</taxon>
        <taxon>Lysinibacillus</taxon>
    </lineage>
</organism>
<dbReference type="Proteomes" id="UP000287910">
    <property type="component" value="Unassembled WGS sequence"/>
</dbReference>
<feature type="transmembrane region" description="Helical" evidence="7">
    <location>
        <begin position="134"/>
        <end position="157"/>
    </location>
</feature>
<evidence type="ECO:0000259" key="8">
    <source>
        <dbReference type="PROSITE" id="PS50850"/>
    </source>
</evidence>
<dbReference type="Pfam" id="PF07690">
    <property type="entry name" value="MFS_1"/>
    <property type="match status" value="1"/>
</dbReference>
<dbReference type="RefSeq" id="WP_126657903.1">
    <property type="nucleotide sequence ID" value="NZ_RYYR01000005.1"/>
</dbReference>
<proteinExistence type="predicted"/>
<dbReference type="InterPro" id="IPR050189">
    <property type="entry name" value="MFS_Efflux_Transporters"/>
</dbReference>
<keyword evidence="2" id="KW-0813">Transport</keyword>
<keyword evidence="4 7" id="KW-0812">Transmembrane</keyword>
<dbReference type="PANTHER" id="PTHR43124:SF3">
    <property type="entry name" value="CHLORAMPHENICOL EFFLUX PUMP RV0191"/>
    <property type="match status" value="1"/>
</dbReference>
<evidence type="ECO:0000313" key="10">
    <source>
        <dbReference type="Proteomes" id="UP000287910"/>
    </source>
</evidence>
<evidence type="ECO:0000256" key="7">
    <source>
        <dbReference type="SAM" id="Phobius"/>
    </source>
</evidence>
<feature type="transmembrane region" description="Helical" evidence="7">
    <location>
        <begin position="206"/>
        <end position="225"/>
    </location>
</feature>
<feature type="transmembrane region" description="Helical" evidence="7">
    <location>
        <begin position="12"/>
        <end position="38"/>
    </location>
</feature>
<feature type="transmembrane region" description="Helical" evidence="7">
    <location>
        <begin position="100"/>
        <end position="122"/>
    </location>
</feature>